<dbReference type="Proteomes" id="UP000799770">
    <property type="component" value="Unassembled WGS sequence"/>
</dbReference>
<evidence type="ECO:0000256" key="1">
    <source>
        <dbReference type="SAM" id="MobiDB-lite"/>
    </source>
</evidence>
<dbReference type="EMBL" id="ML977347">
    <property type="protein sequence ID" value="KAF2108490.1"/>
    <property type="molecule type" value="Genomic_DNA"/>
</dbReference>
<organism evidence="2 3">
    <name type="scientific">Lophiotrema nucula</name>
    <dbReference type="NCBI Taxonomy" id="690887"/>
    <lineage>
        <taxon>Eukaryota</taxon>
        <taxon>Fungi</taxon>
        <taxon>Dikarya</taxon>
        <taxon>Ascomycota</taxon>
        <taxon>Pezizomycotina</taxon>
        <taxon>Dothideomycetes</taxon>
        <taxon>Pleosporomycetidae</taxon>
        <taxon>Pleosporales</taxon>
        <taxon>Lophiotremataceae</taxon>
        <taxon>Lophiotrema</taxon>
    </lineage>
</organism>
<evidence type="ECO:0000313" key="2">
    <source>
        <dbReference type="EMBL" id="KAF2108490.1"/>
    </source>
</evidence>
<dbReference type="AlphaFoldDB" id="A0A6A5YND7"/>
<feature type="compositionally biased region" description="Basic and acidic residues" evidence="1">
    <location>
        <begin position="332"/>
        <end position="342"/>
    </location>
</feature>
<feature type="compositionally biased region" description="Polar residues" evidence="1">
    <location>
        <begin position="1"/>
        <end position="12"/>
    </location>
</feature>
<evidence type="ECO:0000313" key="3">
    <source>
        <dbReference type="Proteomes" id="UP000799770"/>
    </source>
</evidence>
<name>A0A6A5YND7_9PLEO</name>
<feature type="region of interest" description="Disordered" evidence="1">
    <location>
        <begin position="1"/>
        <end position="40"/>
    </location>
</feature>
<proteinExistence type="predicted"/>
<feature type="region of interest" description="Disordered" evidence="1">
    <location>
        <begin position="332"/>
        <end position="410"/>
    </location>
</feature>
<feature type="compositionally biased region" description="Polar residues" evidence="1">
    <location>
        <begin position="356"/>
        <end position="368"/>
    </location>
</feature>
<gene>
    <name evidence="2" type="ORF">BDV96DRAFT_652739</name>
</gene>
<accession>A0A6A5YND7</accession>
<protein>
    <submittedName>
        <fullName evidence="2">Uncharacterized protein</fullName>
    </submittedName>
</protein>
<keyword evidence="3" id="KW-1185">Reference proteome</keyword>
<reference evidence="2" key="1">
    <citation type="journal article" date="2020" name="Stud. Mycol.">
        <title>101 Dothideomycetes genomes: a test case for predicting lifestyles and emergence of pathogens.</title>
        <authorList>
            <person name="Haridas S."/>
            <person name="Albert R."/>
            <person name="Binder M."/>
            <person name="Bloem J."/>
            <person name="Labutti K."/>
            <person name="Salamov A."/>
            <person name="Andreopoulos B."/>
            <person name="Baker S."/>
            <person name="Barry K."/>
            <person name="Bills G."/>
            <person name="Bluhm B."/>
            <person name="Cannon C."/>
            <person name="Castanera R."/>
            <person name="Culley D."/>
            <person name="Daum C."/>
            <person name="Ezra D."/>
            <person name="Gonzalez J."/>
            <person name="Henrissat B."/>
            <person name="Kuo A."/>
            <person name="Liang C."/>
            <person name="Lipzen A."/>
            <person name="Lutzoni F."/>
            <person name="Magnuson J."/>
            <person name="Mondo S."/>
            <person name="Nolan M."/>
            <person name="Ohm R."/>
            <person name="Pangilinan J."/>
            <person name="Park H.-J."/>
            <person name="Ramirez L."/>
            <person name="Alfaro M."/>
            <person name="Sun H."/>
            <person name="Tritt A."/>
            <person name="Yoshinaga Y."/>
            <person name="Zwiers L.-H."/>
            <person name="Turgeon B."/>
            <person name="Goodwin S."/>
            <person name="Spatafora J."/>
            <person name="Crous P."/>
            <person name="Grigoriev I."/>
        </authorList>
    </citation>
    <scope>NUCLEOTIDE SEQUENCE</scope>
    <source>
        <strain evidence="2">CBS 627.86</strain>
    </source>
</reference>
<sequence length="410" mass="44620">MQSSDTPSSENPAYTAPGPYPVRMSLDGGQQDNVDPSQQDNVDASMLTVSVFGGSTSAADASGNDAVNGEFSTGDVVAYVRPDSERVDINLYKAKMGTKSATEAFGDVDYIIRQVKGQQESLVPSGGELVLRGRNGEAWRFGIEKVAGLSDHCARVLTATTSPPSTIDCSQDEPILLELMARHMNTGSYMEQFEGFPLRLTAAENRMEYGPYGGGSLGMLYIHIQLYMMSVNWKVPSLKKEAFLHVRELLLQEISLDAFVSLAKEIYSNRFNNTMTVNEDIRVAFATYALFYHTGWNSFQNKLYLELFGSGYSFGDYLNKAALASKLIPRMPHHDDKSAVPEKKRKRTTNPGDLGNDTTMNTPSSAHGLTSPGIDTVMKTPSTVRGGAASNSPIDPDRTPTQAQGGTNSF</sequence>
<feature type="compositionally biased region" description="Polar residues" evidence="1">
    <location>
        <begin position="28"/>
        <end position="40"/>
    </location>
</feature>
<feature type="compositionally biased region" description="Polar residues" evidence="1">
    <location>
        <begin position="379"/>
        <end position="410"/>
    </location>
</feature>